<reference evidence="7 8" key="1">
    <citation type="journal article" date="2016" name="Sci. Rep.">
        <title>Metabolic traits of an uncultured archaeal lineage -MSBL1- from brine pools of the Red Sea.</title>
        <authorList>
            <person name="Mwirichia R."/>
            <person name="Alam I."/>
            <person name="Rashid M."/>
            <person name="Vinu M."/>
            <person name="Ba-Alawi W."/>
            <person name="Anthony Kamau A."/>
            <person name="Kamanda Ngugi D."/>
            <person name="Goker M."/>
            <person name="Klenk H.P."/>
            <person name="Bajic V."/>
            <person name="Stingl U."/>
        </authorList>
    </citation>
    <scope>NUCLEOTIDE SEQUENCE [LARGE SCALE GENOMIC DNA]</scope>
    <source>
        <strain evidence="7">SCGC-AAA259B11</strain>
    </source>
</reference>
<evidence type="ECO:0000313" key="7">
    <source>
        <dbReference type="EMBL" id="KXA90165.1"/>
    </source>
</evidence>
<comment type="cofactor">
    <cofactor evidence="1">
        <name>Mg(2+)</name>
        <dbReference type="ChEBI" id="CHEBI:18420"/>
    </cofactor>
</comment>
<dbReference type="InterPro" id="IPR008949">
    <property type="entry name" value="Isoprenoid_synthase_dom_sf"/>
</dbReference>
<gene>
    <name evidence="7" type="ORF">AKJ61_01350</name>
</gene>
<keyword evidence="3 6" id="KW-0808">Transferase</keyword>
<evidence type="ECO:0000256" key="6">
    <source>
        <dbReference type="RuleBase" id="RU004466"/>
    </source>
</evidence>
<accession>A0A133U7I8</accession>
<dbReference type="GO" id="GO:0008299">
    <property type="term" value="P:isoprenoid biosynthetic process"/>
    <property type="evidence" value="ECO:0007669"/>
    <property type="project" value="InterPro"/>
</dbReference>
<evidence type="ECO:0000256" key="1">
    <source>
        <dbReference type="ARBA" id="ARBA00001946"/>
    </source>
</evidence>
<proteinExistence type="inferred from homology"/>
<dbReference type="GO" id="GO:0046872">
    <property type="term" value="F:metal ion binding"/>
    <property type="evidence" value="ECO:0007669"/>
    <property type="project" value="UniProtKB-KW"/>
</dbReference>
<dbReference type="InterPro" id="IPR000092">
    <property type="entry name" value="Polyprenyl_synt"/>
</dbReference>
<dbReference type="AlphaFoldDB" id="A0A133U7I8"/>
<dbReference type="SUPFAM" id="SSF48576">
    <property type="entry name" value="Terpenoid synthases"/>
    <property type="match status" value="1"/>
</dbReference>
<dbReference type="Pfam" id="PF00348">
    <property type="entry name" value="polyprenyl_synt"/>
    <property type="match status" value="1"/>
</dbReference>
<sequence length="290" mass="32981">MKDFYEFVHNAKSDFEEFLKEKVSKRKKGNRFYQILTGGKLLRPVLCILTYRVCSGSNLNSEEILNTAVAVELGHAASLCHDDIIDNDLVRRGSDAAWVENGISEVLIMGHRMISWGFQISLSQGRKIADTFLNTWDTCTEGELEEVEVKNNRKKISPKTYSSIISKKTASLFSASAKAGSAVGHASLELQKVMEKYGALVGRTYQLADDLSEMPSKEDSELFKLLEKSNELEETPIDNYLKERMNESRKKAKKISQSEKIHNNKFKPLLSKLPDYFIKQKLEEKKNKMI</sequence>
<evidence type="ECO:0000256" key="5">
    <source>
        <dbReference type="ARBA" id="ARBA00022842"/>
    </source>
</evidence>
<name>A0A133U7I8_9EURY</name>
<organism evidence="7 8">
    <name type="scientific">candidate division MSBL1 archaeon SCGC-AAA259B11</name>
    <dbReference type="NCBI Taxonomy" id="1698260"/>
    <lineage>
        <taxon>Archaea</taxon>
        <taxon>Methanobacteriati</taxon>
        <taxon>Methanobacteriota</taxon>
        <taxon>candidate division MSBL1</taxon>
    </lineage>
</organism>
<evidence type="ECO:0000256" key="2">
    <source>
        <dbReference type="ARBA" id="ARBA00006706"/>
    </source>
</evidence>
<dbReference type="Gene3D" id="1.10.600.10">
    <property type="entry name" value="Farnesyl Diphosphate Synthase"/>
    <property type="match status" value="1"/>
</dbReference>
<dbReference type="PANTHER" id="PTHR12001:SF85">
    <property type="entry name" value="SHORT CHAIN ISOPRENYL DIPHOSPHATE SYNTHASE"/>
    <property type="match status" value="1"/>
</dbReference>
<evidence type="ECO:0000313" key="8">
    <source>
        <dbReference type="Proteomes" id="UP000070184"/>
    </source>
</evidence>
<comment type="similarity">
    <text evidence="2 6">Belongs to the FPP/GGPP synthase family.</text>
</comment>
<dbReference type="PANTHER" id="PTHR12001">
    <property type="entry name" value="GERANYLGERANYL PYROPHOSPHATE SYNTHASE"/>
    <property type="match status" value="1"/>
</dbReference>
<dbReference type="Proteomes" id="UP000070184">
    <property type="component" value="Unassembled WGS sequence"/>
</dbReference>
<keyword evidence="8" id="KW-1185">Reference proteome</keyword>
<evidence type="ECO:0000256" key="3">
    <source>
        <dbReference type="ARBA" id="ARBA00022679"/>
    </source>
</evidence>
<keyword evidence="4" id="KW-0479">Metal-binding</keyword>
<protein>
    <recommendedName>
        <fullName evidence="9">Polyprenyl synthetase</fullName>
    </recommendedName>
</protein>
<dbReference type="EMBL" id="LHXK01000011">
    <property type="protein sequence ID" value="KXA90165.1"/>
    <property type="molecule type" value="Genomic_DNA"/>
</dbReference>
<evidence type="ECO:0000256" key="4">
    <source>
        <dbReference type="ARBA" id="ARBA00022723"/>
    </source>
</evidence>
<comment type="caution">
    <text evidence="7">The sequence shown here is derived from an EMBL/GenBank/DDBJ whole genome shotgun (WGS) entry which is preliminary data.</text>
</comment>
<dbReference type="GO" id="GO:0004659">
    <property type="term" value="F:prenyltransferase activity"/>
    <property type="evidence" value="ECO:0007669"/>
    <property type="project" value="InterPro"/>
</dbReference>
<evidence type="ECO:0008006" key="9">
    <source>
        <dbReference type="Google" id="ProtNLM"/>
    </source>
</evidence>
<keyword evidence="5" id="KW-0460">Magnesium</keyword>